<dbReference type="RefSeq" id="WP_034790120.1">
    <property type="nucleotide sequence ID" value="NZ_CAXURO020000002.1"/>
</dbReference>
<comment type="similarity">
    <text evidence="1">Belongs to the LysR transcriptional regulatory family.</text>
</comment>
<evidence type="ECO:0000256" key="2">
    <source>
        <dbReference type="ARBA" id="ARBA00023015"/>
    </source>
</evidence>
<dbReference type="PANTHER" id="PTHR30537">
    <property type="entry name" value="HTH-TYPE TRANSCRIPTIONAL REGULATOR"/>
    <property type="match status" value="1"/>
</dbReference>
<geneLocation type="plasmid" evidence="6 8">
    <name>pA</name>
</geneLocation>
<dbReference type="InterPro" id="IPR036390">
    <property type="entry name" value="WH_DNA-bd_sf"/>
</dbReference>
<dbReference type="GO" id="GO:0043565">
    <property type="term" value="F:sequence-specific DNA binding"/>
    <property type="evidence" value="ECO:0007669"/>
    <property type="project" value="TreeGrafter"/>
</dbReference>
<name>A0A9Q8YCH6_ENSAD</name>
<dbReference type="PROSITE" id="PS50931">
    <property type="entry name" value="HTH_LYSR"/>
    <property type="match status" value="1"/>
</dbReference>
<evidence type="ECO:0000259" key="5">
    <source>
        <dbReference type="PROSITE" id="PS50931"/>
    </source>
</evidence>
<dbReference type="EMBL" id="CP121309">
    <property type="protein sequence ID" value="WFP93818.1"/>
    <property type="molecule type" value="Genomic_DNA"/>
</dbReference>
<gene>
    <name evidence="6" type="ORF">NE863_20925</name>
    <name evidence="7" type="ORF">P4B07_21515</name>
</gene>
<evidence type="ECO:0000256" key="1">
    <source>
        <dbReference type="ARBA" id="ARBA00009437"/>
    </source>
</evidence>
<reference evidence="7 9" key="2">
    <citation type="submission" date="2023-03" db="EMBL/GenBank/DDBJ databases">
        <title>Comparative genome and transcriptome analysis combination mining strategies for increasing vitamin B12 production of Ensifer adhaerens strain.</title>
        <authorList>
            <person name="Yongheng L."/>
        </authorList>
    </citation>
    <scope>NUCLEOTIDE SEQUENCE [LARGE SCALE GENOMIC DNA]</scope>
    <source>
        <strain evidence="7 9">Casida A-T305</strain>
        <plasmid evidence="7 9">unnamedA</plasmid>
    </source>
</reference>
<keyword evidence="6" id="KW-0614">Plasmid</keyword>
<evidence type="ECO:0000313" key="8">
    <source>
        <dbReference type="Proteomes" id="UP001055460"/>
    </source>
</evidence>
<dbReference type="SUPFAM" id="SSF53850">
    <property type="entry name" value="Periplasmic binding protein-like II"/>
    <property type="match status" value="1"/>
</dbReference>
<dbReference type="AlphaFoldDB" id="A0A9Q8YCH6"/>
<dbReference type="EMBL" id="CP098808">
    <property type="protein sequence ID" value="USJ26428.1"/>
    <property type="molecule type" value="Genomic_DNA"/>
</dbReference>
<dbReference type="InterPro" id="IPR036388">
    <property type="entry name" value="WH-like_DNA-bd_sf"/>
</dbReference>
<evidence type="ECO:0000313" key="6">
    <source>
        <dbReference type="EMBL" id="USJ26428.1"/>
    </source>
</evidence>
<dbReference type="KEGG" id="eah:FA04_21235"/>
<reference evidence="6" key="1">
    <citation type="submission" date="2022-06" db="EMBL/GenBank/DDBJ databases">
        <title>Physiological and biochemical characterization and genomic elucidation of a strain of the genus Ensifer adhaerens M8 that combines arsenic oxidation and chromium reduction.</title>
        <authorList>
            <person name="Li X."/>
            <person name="Yu c."/>
        </authorList>
    </citation>
    <scope>NUCLEOTIDE SEQUENCE</scope>
    <source>
        <strain evidence="6">M8</strain>
        <plasmid evidence="6">pA</plasmid>
    </source>
</reference>
<keyword evidence="4" id="KW-0804">Transcription</keyword>
<dbReference type="CDD" id="cd08422">
    <property type="entry name" value="PBP2_CrgA_like"/>
    <property type="match status" value="1"/>
</dbReference>
<dbReference type="Proteomes" id="UP001214094">
    <property type="component" value="Plasmid unnamedA"/>
</dbReference>
<evidence type="ECO:0000256" key="3">
    <source>
        <dbReference type="ARBA" id="ARBA00023125"/>
    </source>
</evidence>
<accession>A0A9Q8YCH6</accession>
<organism evidence="6 8">
    <name type="scientific">Ensifer adhaerens</name>
    <name type="common">Sinorhizobium morelense</name>
    <dbReference type="NCBI Taxonomy" id="106592"/>
    <lineage>
        <taxon>Bacteria</taxon>
        <taxon>Pseudomonadati</taxon>
        <taxon>Pseudomonadota</taxon>
        <taxon>Alphaproteobacteria</taxon>
        <taxon>Hyphomicrobiales</taxon>
        <taxon>Rhizobiaceae</taxon>
        <taxon>Sinorhizobium/Ensifer group</taxon>
        <taxon>Ensifer</taxon>
    </lineage>
</organism>
<evidence type="ECO:0000313" key="7">
    <source>
        <dbReference type="EMBL" id="WFP93818.1"/>
    </source>
</evidence>
<dbReference type="Proteomes" id="UP001055460">
    <property type="component" value="Plasmid pA"/>
</dbReference>
<dbReference type="GeneID" id="29521140"/>
<dbReference type="Gene3D" id="3.40.190.290">
    <property type="match status" value="1"/>
</dbReference>
<dbReference type="Pfam" id="PF00126">
    <property type="entry name" value="HTH_1"/>
    <property type="match status" value="1"/>
</dbReference>
<dbReference type="GO" id="GO:0003700">
    <property type="term" value="F:DNA-binding transcription factor activity"/>
    <property type="evidence" value="ECO:0007669"/>
    <property type="project" value="InterPro"/>
</dbReference>
<dbReference type="InterPro" id="IPR005119">
    <property type="entry name" value="LysR_subst-bd"/>
</dbReference>
<sequence>MSRIEDLEAFLAIVEQGSLTAAAKRLGRPLQTISRSLAMLEADVGVELVHRTTRRSMPSEAGESFYLRIKPAVEEIHDAREEAAQRRSEPSGVLRLGAPNLFAPRFLIPVIAEYMAKYPEVEVDLDLSDAFVDLAASGLDLVLRIGDLQDSGLTGKRLGALRRVVFGSPAYFASFGRPSHPQELAAHRCVTRTGDERPGVWMFSIDGRARAVKVSGGFRTNSMNAIYAAVEQGLGLGFSPLWQIKHLIDADKVETVLEDFEPAPVPIHALWLEGRTPSAKIRRFLDLLGARLKLDRL</sequence>
<dbReference type="SUPFAM" id="SSF46785">
    <property type="entry name" value="Winged helix' DNA-binding domain"/>
    <property type="match status" value="1"/>
</dbReference>
<dbReference type="Gene3D" id="1.10.10.10">
    <property type="entry name" value="Winged helix-like DNA-binding domain superfamily/Winged helix DNA-binding domain"/>
    <property type="match status" value="1"/>
</dbReference>
<feature type="domain" description="HTH lysR-type" evidence="5">
    <location>
        <begin position="1"/>
        <end position="59"/>
    </location>
</feature>
<dbReference type="GO" id="GO:0006351">
    <property type="term" value="P:DNA-templated transcription"/>
    <property type="evidence" value="ECO:0007669"/>
    <property type="project" value="TreeGrafter"/>
</dbReference>
<dbReference type="Pfam" id="PF03466">
    <property type="entry name" value="LysR_substrate"/>
    <property type="match status" value="1"/>
</dbReference>
<dbReference type="InterPro" id="IPR058163">
    <property type="entry name" value="LysR-type_TF_proteobact-type"/>
</dbReference>
<geneLocation type="plasmid" evidence="7 9">
    <name>unnamedA</name>
</geneLocation>
<evidence type="ECO:0000256" key="4">
    <source>
        <dbReference type="ARBA" id="ARBA00023163"/>
    </source>
</evidence>
<dbReference type="InterPro" id="IPR000847">
    <property type="entry name" value="LysR_HTH_N"/>
</dbReference>
<keyword evidence="3" id="KW-0238">DNA-binding</keyword>
<dbReference type="PANTHER" id="PTHR30537:SF5">
    <property type="entry name" value="HTH-TYPE TRANSCRIPTIONAL ACTIVATOR TTDR-RELATED"/>
    <property type="match status" value="1"/>
</dbReference>
<keyword evidence="9" id="KW-1185">Reference proteome</keyword>
<protein>
    <submittedName>
        <fullName evidence="6">LysR family transcriptional regulator</fullName>
    </submittedName>
</protein>
<proteinExistence type="inferred from homology"/>
<evidence type="ECO:0000313" key="9">
    <source>
        <dbReference type="Proteomes" id="UP001214094"/>
    </source>
</evidence>
<keyword evidence="2" id="KW-0805">Transcription regulation</keyword>